<keyword evidence="3" id="KW-0804">Transcription</keyword>
<sequence length="43" mass="4917">EESVAQVARLVGYELTGSFIRLFKKEIGMTPGQYRDSVVQREK</sequence>
<reference evidence="5" key="1">
    <citation type="submission" date="2020-10" db="EMBL/GenBank/DDBJ databases">
        <authorList>
            <person name="Gilroy R."/>
        </authorList>
    </citation>
    <scope>NUCLEOTIDE SEQUENCE</scope>
    <source>
        <strain evidence="5">CHK183-6373</strain>
    </source>
</reference>
<dbReference type="PROSITE" id="PS01124">
    <property type="entry name" value="HTH_ARAC_FAMILY_2"/>
    <property type="match status" value="1"/>
</dbReference>
<dbReference type="AlphaFoldDB" id="A0A9D1P4T9"/>
<dbReference type="PRINTS" id="PR00032">
    <property type="entry name" value="HTHARAC"/>
</dbReference>
<evidence type="ECO:0000259" key="4">
    <source>
        <dbReference type="PROSITE" id="PS01124"/>
    </source>
</evidence>
<accession>A0A9D1P4T9</accession>
<dbReference type="GO" id="GO:0043565">
    <property type="term" value="F:sequence-specific DNA binding"/>
    <property type="evidence" value="ECO:0007669"/>
    <property type="project" value="InterPro"/>
</dbReference>
<evidence type="ECO:0000256" key="2">
    <source>
        <dbReference type="ARBA" id="ARBA00023125"/>
    </source>
</evidence>
<evidence type="ECO:0000256" key="3">
    <source>
        <dbReference type="ARBA" id="ARBA00023163"/>
    </source>
</evidence>
<keyword evidence="2" id="KW-0238">DNA-binding</keyword>
<dbReference type="InterPro" id="IPR009057">
    <property type="entry name" value="Homeodomain-like_sf"/>
</dbReference>
<evidence type="ECO:0000256" key="1">
    <source>
        <dbReference type="ARBA" id="ARBA00023015"/>
    </source>
</evidence>
<evidence type="ECO:0000313" key="5">
    <source>
        <dbReference type="EMBL" id="HIV26332.1"/>
    </source>
</evidence>
<dbReference type="Pfam" id="PF12833">
    <property type="entry name" value="HTH_18"/>
    <property type="match status" value="1"/>
</dbReference>
<gene>
    <name evidence="5" type="ORF">IAA64_00045</name>
</gene>
<dbReference type="Gene3D" id="1.10.10.60">
    <property type="entry name" value="Homeodomain-like"/>
    <property type="match status" value="1"/>
</dbReference>
<comment type="caution">
    <text evidence="5">The sequence shown here is derived from an EMBL/GenBank/DDBJ whole genome shotgun (WGS) entry which is preliminary data.</text>
</comment>
<dbReference type="Proteomes" id="UP000886884">
    <property type="component" value="Unassembled WGS sequence"/>
</dbReference>
<feature type="non-terminal residue" evidence="5">
    <location>
        <position position="1"/>
    </location>
</feature>
<feature type="domain" description="HTH araC/xylS-type" evidence="4">
    <location>
        <begin position="1"/>
        <end position="37"/>
    </location>
</feature>
<organism evidence="5 6">
    <name type="scientific">Candidatus Ornithocaccomicrobium faecavium</name>
    <dbReference type="NCBI Taxonomy" id="2840890"/>
    <lineage>
        <taxon>Bacteria</taxon>
        <taxon>Bacillati</taxon>
        <taxon>Bacillota</taxon>
        <taxon>Clostridia</taxon>
        <taxon>Candidatus Ornithocaccomicrobium</taxon>
    </lineage>
</organism>
<dbReference type="InterPro" id="IPR018060">
    <property type="entry name" value="HTH_AraC"/>
</dbReference>
<keyword evidence="1" id="KW-0805">Transcription regulation</keyword>
<protein>
    <submittedName>
        <fullName evidence="5">Helix-turn-helix transcriptional regulator</fullName>
    </submittedName>
</protein>
<dbReference type="InterPro" id="IPR020449">
    <property type="entry name" value="Tscrpt_reg_AraC-type_HTH"/>
</dbReference>
<dbReference type="SUPFAM" id="SSF46689">
    <property type="entry name" value="Homeodomain-like"/>
    <property type="match status" value="1"/>
</dbReference>
<proteinExistence type="predicted"/>
<evidence type="ECO:0000313" key="6">
    <source>
        <dbReference type="Proteomes" id="UP000886884"/>
    </source>
</evidence>
<dbReference type="GO" id="GO:0003700">
    <property type="term" value="F:DNA-binding transcription factor activity"/>
    <property type="evidence" value="ECO:0007669"/>
    <property type="project" value="InterPro"/>
</dbReference>
<reference evidence="5" key="2">
    <citation type="journal article" date="2021" name="PeerJ">
        <title>Extensive microbial diversity within the chicken gut microbiome revealed by metagenomics and culture.</title>
        <authorList>
            <person name="Gilroy R."/>
            <person name="Ravi A."/>
            <person name="Getino M."/>
            <person name="Pursley I."/>
            <person name="Horton D.L."/>
            <person name="Alikhan N.F."/>
            <person name="Baker D."/>
            <person name="Gharbi K."/>
            <person name="Hall N."/>
            <person name="Watson M."/>
            <person name="Adriaenssens E.M."/>
            <person name="Foster-Nyarko E."/>
            <person name="Jarju S."/>
            <person name="Secka A."/>
            <person name="Antonio M."/>
            <person name="Oren A."/>
            <person name="Chaudhuri R.R."/>
            <person name="La Ragione R."/>
            <person name="Hildebrand F."/>
            <person name="Pallen M.J."/>
        </authorList>
    </citation>
    <scope>NUCLEOTIDE SEQUENCE</scope>
    <source>
        <strain evidence="5">CHK183-6373</strain>
    </source>
</reference>
<name>A0A9D1P4T9_9FIRM</name>
<dbReference type="EMBL" id="DVOT01000002">
    <property type="protein sequence ID" value="HIV26332.1"/>
    <property type="molecule type" value="Genomic_DNA"/>
</dbReference>